<feature type="region of interest" description="Disordered" evidence="1">
    <location>
        <begin position="29"/>
        <end position="51"/>
    </location>
</feature>
<sequence>MEFAGILSFMGLFVLVLSALVGVAYYSLQESSEETRSEDGEAKKSARKTRK</sequence>
<feature type="transmembrane region" description="Helical" evidence="2">
    <location>
        <begin position="6"/>
        <end position="28"/>
    </location>
</feature>
<dbReference type="Proteomes" id="UP000276133">
    <property type="component" value="Unassembled WGS sequence"/>
</dbReference>
<comment type="caution">
    <text evidence="3">The sequence shown here is derived from an EMBL/GenBank/DDBJ whole genome shotgun (WGS) entry which is preliminary data.</text>
</comment>
<accession>A0A3M7Q899</accession>
<organism evidence="3 4">
    <name type="scientific">Brachionus plicatilis</name>
    <name type="common">Marine rotifer</name>
    <name type="synonym">Brachionus muelleri</name>
    <dbReference type="NCBI Taxonomy" id="10195"/>
    <lineage>
        <taxon>Eukaryota</taxon>
        <taxon>Metazoa</taxon>
        <taxon>Spiralia</taxon>
        <taxon>Gnathifera</taxon>
        <taxon>Rotifera</taxon>
        <taxon>Eurotatoria</taxon>
        <taxon>Monogononta</taxon>
        <taxon>Pseudotrocha</taxon>
        <taxon>Ploima</taxon>
        <taxon>Brachionidae</taxon>
        <taxon>Brachionus</taxon>
    </lineage>
</organism>
<name>A0A3M7Q899_BRAPC</name>
<reference evidence="3 4" key="1">
    <citation type="journal article" date="2018" name="Sci. Rep.">
        <title>Genomic signatures of local adaptation to the degree of environmental predictability in rotifers.</title>
        <authorList>
            <person name="Franch-Gras L."/>
            <person name="Hahn C."/>
            <person name="Garcia-Roger E.M."/>
            <person name="Carmona M.J."/>
            <person name="Serra M."/>
            <person name="Gomez A."/>
        </authorList>
    </citation>
    <scope>NUCLEOTIDE SEQUENCE [LARGE SCALE GENOMIC DNA]</scope>
    <source>
        <strain evidence="3">HYR1</strain>
    </source>
</reference>
<dbReference type="AlphaFoldDB" id="A0A3M7Q899"/>
<evidence type="ECO:0000313" key="4">
    <source>
        <dbReference type="Proteomes" id="UP000276133"/>
    </source>
</evidence>
<keyword evidence="2" id="KW-1133">Transmembrane helix</keyword>
<protein>
    <submittedName>
        <fullName evidence="3">Uncharacterized protein</fullName>
    </submittedName>
</protein>
<keyword evidence="2" id="KW-0472">Membrane</keyword>
<keyword evidence="4" id="KW-1185">Reference proteome</keyword>
<evidence type="ECO:0000256" key="1">
    <source>
        <dbReference type="SAM" id="MobiDB-lite"/>
    </source>
</evidence>
<feature type="compositionally biased region" description="Basic and acidic residues" evidence="1">
    <location>
        <begin position="33"/>
        <end position="44"/>
    </location>
</feature>
<evidence type="ECO:0000313" key="3">
    <source>
        <dbReference type="EMBL" id="RNA07422.1"/>
    </source>
</evidence>
<evidence type="ECO:0000256" key="2">
    <source>
        <dbReference type="SAM" id="Phobius"/>
    </source>
</evidence>
<dbReference type="EMBL" id="REGN01007055">
    <property type="protein sequence ID" value="RNA07422.1"/>
    <property type="molecule type" value="Genomic_DNA"/>
</dbReference>
<feature type="non-terminal residue" evidence="3">
    <location>
        <position position="51"/>
    </location>
</feature>
<keyword evidence="2" id="KW-0812">Transmembrane</keyword>
<gene>
    <name evidence="3" type="ORF">BpHYR1_048871</name>
</gene>
<proteinExistence type="predicted"/>